<dbReference type="RefSeq" id="WP_164998352.1">
    <property type="nucleotide sequence ID" value="NZ_PRLM01000006.1"/>
</dbReference>
<reference evidence="2 3" key="2">
    <citation type="journal article" date="2020" name="Cell Rep.">
        <title>Acquisition and Adaptation of Ultra-small Parasitic Reduced Genome Bacteria to Mammalian Hosts.</title>
        <authorList>
            <person name="McLean J.S."/>
            <person name="Bor B."/>
            <person name="Kerns K.A."/>
            <person name="Liu Q."/>
            <person name="To T.T."/>
            <person name="Solden L."/>
            <person name="Hendrickson E.L."/>
            <person name="Wrighton K."/>
            <person name="Shi W."/>
            <person name="He X."/>
        </authorList>
    </citation>
    <scope>NUCLEOTIDE SEQUENCE [LARGE SCALE GENOMIC DNA]</scope>
    <source>
        <strain evidence="2 3">TM7_G3_2_Rum_HOT_351B</strain>
    </source>
</reference>
<sequence length="225" mass="24556">MKEKIGIVVAVEPEVMQFFEVFGAPTYHFGEGHGYEVWAWNKYPAEVYLIESGYGEIAAAAATQCLIDRCNVYKIINYGVVGGLHEGLSAQVVGTVRKIVHYGFDLSVGKKYPVGRYPNQKDLFLSPKADALPQACFDELPEFVCASADKFVGPGKPKRKLREEFGADVCEMEAAAIVITCNKNNVPCSFIKAVSDGVNEGEEAFEQNVTSAAKACVEVIARCIL</sequence>
<dbReference type="SUPFAM" id="SSF53167">
    <property type="entry name" value="Purine and uridine phosphorylases"/>
    <property type="match status" value="1"/>
</dbReference>
<reference evidence="2 3" key="1">
    <citation type="journal article" date="2018" name="bioRxiv">
        <title>Evidence of independent acquisition and adaption of ultra-small bacteria to human hosts across the highly diverse yet reduced genomes of the phylum Saccharibacteria.</title>
        <authorList>
            <person name="McLean J.S."/>
            <person name="Bor B."/>
            <person name="To T.T."/>
            <person name="Liu Q."/>
            <person name="Kearns K.A."/>
            <person name="Solden L.M."/>
            <person name="Wrighton K.C."/>
            <person name="He X."/>
            <person name="Shi W."/>
        </authorList>
    </citation>
    <scope>NUCLEOTIDE SEQUENCE [LARGE SCALE GENOMIC DNA]</scope>
    <source>
        <strain evidence="2 3">TM7_G3_2_Rum_HOT_351B</strain>
    </source>
</reference>
<dbReference type="PANTHER" id="PTHR46832">
    <property type="entry name" value="5'-METHYLTHIOADENOSINE/S-ADENOSYLHOMOCYSTEINE NUCLEOSIDASE"/>
    <property type="match status" value="1"/>
</dbReference>
<dbReference type="Gene3D" id="3.40.50.1580">
    <property type="entry name" value="Nucleoside phosphorylase domain"/>
    <property type="match status" value="1"/>
</dbReference>
<comment type="caution">
    <text evidence="2">The sequence shown here is derived from an EMBL/GenBank/DDBJ whole genome shotgun (WGS) entry which is preliminary data.</text>
</comment>
<keyword evidence="3" id="KW-1185">Reference proteome</keyword>
<evidence type="ECO:0000259" key="1">
    <source>
        <dbReference type="Pfam" id="PF01048"/>
    </source>
</evidence>
<dbReference type="PANTHER" id="PTHR46832:SF1">
    <property type="entry name" value="5'-METHYLTHIOADENOSINE_S-ADENOSYLHOMOCYSTEINE NUCLEOSIDASE"/>
    <property type="match status" value="1"/>
</dbReference>
<dbReference type="Pfam" id="PF01048">
    <property type="entry name" value="PNP_UDP_1"/>
    <property type="match status" value="1"/>
</dbReference>
<dbReference type="CDD" id="cd09008">
    <property type="entry name" value="MTAN"/>
    <property type="match status" value="1"/>
</dbReference>
<proteinExistence type="predicted"/>
<feature type="domain" description="Nucleoside phosphorylase" evidence="1">
    <location>
        <begin position="4"/>
        <end position="224"/>
    </location>
</feature>
<gene>
    <name evidence="2" type="primary">mtnN</name>
    <name evidence="2" type="ORF">G3RUM_00587</name>
</gene>
<dbReference type="Proteomes" id="UP001191019">
    <property type="component" value="Unassembled WGS sequence"/>
</dbReference>
<dbReference type="EC" id="3.2.2.30" evidence="2"/>
<evidence type="ECO:0000313" key="3">
    <source>
        <dbReference type="Proteomes" id="UP001191019"/>
    </source>
</evidence>
<dbReference type="InterPro" id="IPR035994">
    <property type="entry name" value="Nucleoside_phosphorylase_sf"/>
</dbReference>
<accession>A0ABY0FN25</accession>
<dbReference type="InterPro" id="IPR000845">
    <property type="entry name" value="Nucleoside_phosphorylase_d"/>
</dbReference>
<keyword evidence="2" id="KW-0378">Hydrolase</keyword>
<evidence type="ECO:0000313" key="2">
    <source>
        <dbReference type="EMBL" id="RYC74432.1"/>
    </source>
</evidence>
<organism evidence="2 3">
    <name type="scientific">Candidatus Nanosyncoccus alces</name>
    <dbReference type="NCBI Taxonomy" id="2171997"/>
    <lineage>
        <taxon>Bacteria</taxon>
        <taxon>Candidatus Saccharimonadota</taxon>
        <taxon>Candidatus Nanosyncoccalia</taxon>
        <taxon>Candidatus Nanosyncoccales</taxon>
        <taxon>Candidatus Nanosyncoccaceae</taxon>
        <taxon>Candidatus Nanosyncoccus</taxon>
    </lineage>
</organism>
<name>A0ABY0FN25_9BACT</name>
<protein>
    <submittedName>
        <fullName evidence="2">Aminodeoxyfutalosine nucleosidase</fullName>
        <ecNumber evidence="2">3.2.2.30</ecNumber>
    </submittedName>
</protein>
<keyword evidence="2" id="KW-0326">Glycosidase</keyword>
<dbReference type="GO" id="GO:0102246">
    <property type="term" value="F:6-amino-6-deoxyfutalosine hydrolase activity"/>
    <property type="evidence" value="ECO:0007669"/>
    <property type="project" value="UniProtKB-EC"/>
</dbReference>
<dbReference type="EMBL" id="PRLM01000006">
    <property type="protein sequence ID" value="RYC74432.1"/>
    <property type="molecule type" value="Genomic_DNA"/>
</dbReference>